<dbReference type="EMBL" id="JAQQWI010000018">
    <property type="protein sequence ID" value="KAK8001981.1"/>
    <property type="molecule type" value="Genomic_DNA"/>
</dbReference>
<name>A0ABR1R936_9PEZI</name>
<evidence type="ECO:0000256" key="3">
    <source>
        <dbReference type="ARBA" id="ARBA00022989"/>
    </source>
</evidence>
<sequence length="285" mass="31480">MADAAPQDWSVWLFEPSLPLAIVGTVVYAIATAWISYLTCYKYKAWYFVSVPIGGLCQVTGYALRAYSTQHHQDIGIFASSTSLIILAPILIAAGNYVLIGRLIRAVLPPERHRIFKVPAQRLTQIYVSFDVACMCVQSSGSSLASGVGWVGQLADIGMYILLAGLALQVVAFSTYLCILVRFHYLSRSLEVPSSPAGWFNVLKAVYISSVLILIRCVFRMVEFAEGNDGYTLRHEWMFWVFEALLMIFALLVFCVWFPSKYIGNAGASIKKKTEAEAAGNSSIT</sequence>
<feature type="transmembrane region" description="Helical" evidence="5">
    <location>
        <begin position="126"/>
        <end position="151"/>
    </location>
</feature>
<evidence type="ECO:0000256" key="1">
    <source>
        <dbReference type="ARBA" id="ARBA00004141"/>
    </source>
</evidence>
<dbReference type="PANTHER" id="PTHR31465">
    <property type="entry name" value="PROTEIN RTA1-RELATED"/>
    <property type="match status" value="1"/>
</dbReference>
<evidence type="ECO:0000256" key="4">
    <source>
        <dbReference type="ARBA" id="ARBA00023136"/>
    </source>
</evidence>
<feature type="transmembrane region" description="Helical" evidence="5">
    <location>
        <begin position="45"/>
        <end position="64"/>
    </location>
</feature>
<reference evidence="6 7" key="1">
    <citation type="submission" date="2023-01" db="EMBL/GenBank/DDBJ databases">
        <title>Analysis of 21 Apiospora genomes using comparative genomics revels a genus with tremendous synthesis potential of carbohydrate active enzymes and secondary metabolites.</title>
        <authorList>
            <person name="Sorensen T."/>
        </authorList>
    </citation>
    <scope>NUCLEOTIDE SEQUENCE [LARGE SCALE GENOMIC DNA]</scope>
    <source>
        <strain evidence="6 7">CBS 20057</strain>
    </source>
</reference>
<comment type="caution">
    <text evidence="6">The sequence shown here is derived from an EMBL/GenBank/DDBJ whole genome shotgun (WGS) entry which is preliminary data.</text>
</comment>
<evidence type="ECO:0000313" key="6">
    <source>
        <dbReference type="EMBL" id="KAK8001981.1"/>
    </source>
</evidence>
<proteinExistence type="predicted"/>
<evidence type="ECO:0000256" key="2">
    <source>
        <dbReference type="ARBA" id="ARBA00022692"/>
    </source>
</evidence>
<dbReference type="Proteomes" id="UP001396898">
    <property type="component" value="Unassembled WGS sequence"/>
</dbReference>
<keyword evidence="3 5" id="KW-1133">Transmembrane helix</keyword>
<feature type="transmembrane region" description="Helical" evidence="5">
    <location>
        <begin position="237"/>
        <end position="258"/>
    </location>
</feature>
<accession>A0ABR1R936</accession>
<feature type="transmembrane region" description="Helical" evidence="5">
    <location>
        <begin position="202"/>
        <end position="222"/>
    </location>
</feature>
<keyword evidence="2 5" id="KW-0812">Transmembrane</keyword>
<keyword evidence="7" id="KW-1185">Reference proteome</keyword>
<feature type="transmembrane region" description="Helical" evidence="5">
    <location>
        <begin position="84"/>
        <end position="105"/>
    </location>
</feature>
<keyword evidence="4 5" id="KW-0472">Membrane</keyword>
<dbReference type="PANTHER" id="PTHR31465:SF32">
    <property type="entry name" value="DOMAIN PROTEIN, PUTATIVE-RELATED"/>
    <property type="match status" value="1"/>
</dbReference>
<dbReference type="Pfam" id="PF04479">
    <property type="entry name" value="RTA1"/>
    <property type="match status" value="1"/>
</dbReference>
<organism evidence="6 7">
    <name type="scientific">Apiospora marii</name>
    <dbReference type="NCBI Taxonomy" id="335849"/>
    <lineage>
        <taxon>Eukaryota</taxon>
        <taxon>Fungi</taxon>
        <taxon>Dikarya</taxon>
        <taxon>Ascomycota</taxon>
        <taxon>Pezizomycotina</taxon>
        <taxon>Sordariomycetes</taxon>
        <taxon>Xylariomycetidae</taxon>
        <taxon>Amphisphaeriales</taxon>
        <taxon>Apiosporaceae</taxon>
        <taxon>Apiospora</taxon>
    </lineage>
</organism>
<dbReference type="InterPro" id="IPR007568">
    <property type="entry name" value="RTA1"/>
</dbReference>
<feature type="transmembrane region" description="Helical" evidence="5">
    <location>
        <begin position="20"/>
        <end position="38"/>
    </location>
</feature>
<evidence type="ECO:0000256" key="5">
    <source>
        <dbReference type="SAM" id="Phobius"/>
    </source>
</evidence>
<feature type="transmembrane region" description="Helical" evidence="5">
    <location>
        <begin position="157"/>
        <end position="181"/>
    </location>
</feature>
<protein>
    <submittedName>
        <fullName evidence="6">RTM1-like protein</fullName>
    </submittedName>
</protein>
<gene>
    <name evidence="6" type="ORF">PG991_014203</name>
</gene>
<comment type="subcellular location">
    <subcellularLocation>
        <location evidence="1">Membrane</location>
        <topology evidence="1">Multi-pass membrane protein</topology>
    </subcellularLocation>
</comment>
<evidence type="ECO:0000313" key="7">
    <source>
        <dbReference type="Proteomes" id="UP001396898"/>
    </source>
</evidence>